<dbReference type="GeneID" id="55968758"/>
<comment type="caution">
    <text evidence="3">The sequence shown here is derived from an EMBL/GenBank/DDBJ whole genome shotgun (WGS) entry which is preliminary data.</text>
</comment>
<proteinExistence type="predicted"/>
<dbReference type="EMBL" id="JAANYQ010000014">
    <property type="protein sequence ID" value="KAF4121042.1"/>
    <property type="molecule type" value="Genomic_DNA"/>
</dbReference>
<protein>
    <recommendedName>
        <fullName evidence="5">LITAF domain-containing protein</fullName>
    </recommendedName>
</protein>
<name>A0A9P4YSJ5_9HYPO</name>
<reference evidence="3" key="1">
    <citation type="submission" date="2020-03" db="EMBL/GenBank/DDBJ databases">
        <title>Site-based positive gene gene selection in Geosmithia morbida across the United States reveals a broad range of putative effectors and factors for local host and environmental adapation.</title>
        <authorList>
            <person name="Onufrak A."/>
            <person name="Murdoch R.W."/>
            <person name="Gazis R."/>
            <person name="Huff M."/>
            <person name="Staton M."/>
            <person name="Klingeman W."/>
            <person name="Hadziabdic D."/>
        </authorList>
    </citation>
    <scope>NUCLEOTIDE SEQUENCE</scope>
    <source>
        <strain evidence="3">1262</strain>
    </source>
</reference>
<keyword evidence="2" id="KW-0732">Signal</keyword>
<feature type="signal peptide" evidence="2">
    <location>
        <begin position="1"/>
        <end position="19"/>
    </location>
</feature>
<sequence>MLLLLLRLVVTFDSGGSIATVSALMADFFDYPPGYVPGKGFEDYPHKEKEETDDNVSSVQQQQQQVPSTSGPVTVPLTQLSPTRQQWIDCPGCSRPTRTSVEGRSEGRKLFMNVFWWPLPNRKHWWEKTHWYCSGCRTEVAVQKRGEDLRILI</sequence>
<dbReference type="AlphaFoldDB" id="A0A9P4YSJ5"/>
<dbReference type="OrthoDB" id="4768206at2759"/>
<feature type="region of interest" description="Disordered" evidence="1">
    <location>
        <begin position="40"/>
        <end position="75"/>
    </location>
</feature>
<keyword evidence="4" id="KW-1185">Reference proteome</keyword>
<evidence type="ECO:0000313" key="4">
    <source>
        <dbReference type="Proteomes" id="UP000749293"/>
    </source>
</evidence>
<feature type="chain" id="PRO_5040112792" description="LITAF domain-containing protein" evidence="2">
    <location>
        <begin position="20"/>
        <end position="153"/>
    </location>
</feature>
<evidence type="ECO:0000256" key="1">
    <source>
        <dbReference type="SAM" id="MobiDB-lite"/>
    </source>
</evidence>
<feature type="compositionally biased region" description="Low complexity" evidence="1">
    <location>
        <begin position="56"/>
        <end position="66"/>
    </location>
</feature>
<evidence type="ECO:0000256" key="2">
    <source>
        <dbReference type="SAM" id="SignalP"/>
    </source>
</evidence>
<accession>A0A9P4YSJ5</accession>
<organism evidence="3 4">
    <name type="scientific">Geosmithia morbida</name>
    <dbReference type="NCBI Taxonomy" id="1094350"/>
    <lineage>
        <taxon>Eukaryota</taxon>
        <taxon>Fungi</taxon>
        <taxon>Dikarya</taxon>
        <taxon>Ascomycota</taxon>
        <taxon>Pezizomycotina</taxon>
        <taxon>Sordariomycetes</taxon>
        <taxon>Hypocreomycetidae</taxon>
        <taxon>Hypocreales</taxon>
        <taxon>Bionectriaceae</taxon>
        <taxon>Geosmithia</taxon>
    </lineage>
</organism>
<dbReference type="RefSeq" id="XP_035319694.1">
    <property type="nucleotide sequence ID" value="XM_035464508.1"/>
</dbReference>
<gene>
    <name evidence="3" type="ORF">GMORB2_2528</name>
</gene>
<evidence type="ECO:0008006" key="5">
    <source>
        <dbReference type="Google" id="ProtNLM"/>
    </source>
</evidence>
<evidence type="ECO:0000313" key="3">
    <source>
        <dbReference type="EMBL" id="KAF4121042.1"/>
    </source>
</evidence>
<dbReference type="Proteomes" id="UP000749293">
    <property type="component" value="Unassembled WGS sequence"/>
</dbReference>
<feature type="compositionally biased region" description="Basic and acidic residues" evidence="1">
    <location>
        <begin position="40"/>
        <end position="50"/>
    </location>
</feature>